<reference evidence="1" key="1">
    <citation type="journal article" date="2014" name="Front. Microbiol.">
        <title>High frequency of phylogenetically diverse reductive dehalogenase-homologous genes in deep subseafloor sedimentary metagenomes.</title>
        <authorList>
            <person name="Kawai M."/>
            <person name="Futagami T."/>
            <person name="Toyoda A."/>
            <person name="Takaki Y."/>
            <person name="Nishi S."/>
            <person name="Hori S."/>
            <person name="Arai W."/>
            <person name="Tsubouchi T."/>
            <person name="Morono Y."/>
            <person name="Uchiyama I."/>
            <person name="Ito T."/>
            <person name="Fujiyama A."/>
            <person name="Inagaki F."/>
            <person name="Takami H."/>
        </authorList>
    </citation>
    <scope>NUCLEOTIDE SEQUENCE</scope>
    <source>
        <strain evidence="1">Expedition CK06-06</strain>
    </source>
</reference>
<dbReference type="Gene3D" id="2.120.10.80">
    <property type="entry name" value="Kelch-type beta propeller"/>
    <property type="match status" value="1"/>
</dbReference>
<feature type="non-terminal residue" evidence="1">
    <location>
        <position position="265"/>
    </location>
</feature>
<feature type="non-terminal residue" evidence="1">
    <location>
        <position position="1"/>
    </location>
</feature>
<dbReference type="EMBL" id="BARS01028499">
    <property type="protein sequence ID" value="GAG09193.1"/>
    <property type="molecule type" value="Genomic_DNA"/>
</dbReference>
<organism evidence="1">
    <name type="scientific">marine sediment metagenome</name>
    <dbReference type="NCBI Taxonomy" id="412755"/>
    <lineage>
        <taxon>unclassified sequences</taxon>
        <taxon>metagenomes</taxon>
        <taxon>ecological metagenomes</taxon>
    </lineage>
</organism>
<accession>X0V9N1</accession>
<dbReference type="InterPro" id="IPR052392">
    <property type="entry name" value="Kelch-BTB_domain-containing"/>
</dbReference>
<comment type="caution">
    <text evidence="1">The sequence shown here is derived from an EMBL/GenBank/DDBJ whole genome shotgun (WGS) entry which is preliminary data.</text>
</comment>
<protein>
    <submittedName>
        <fullName evidence="1">Uncharacterized protein</fullName>
    </submittedName>
</protein>
<dbReference type="InterPro" id="IPR006652">
    <property type="entry name" value="Kelch_1"/>
</dbReference>
<dbReference type="SUPFAM" id="SSF117281">
    <property type="entry name" value="Kelch motif"/>
    <property type="match status" value="1"/>
</dbReference>
<sequence length="265" mass="29684">QKGGRIKIRKLPPMPERTAFFCGAMIKETIYVAGGQDWPKVYTPHGEQPKLPVVTKNFWALDLSQPHGERAWEQLEPWPGPARMLSVAAAQHGKFFLIGGVGLVENEKGENERVYLKDCYRYDPDQKKWQEIAKLPRFAAAAPSPAMALGRSHFAVVGGDDAEYAGRMEELKDDHPGFPPDVLVYHTITDTWTTMGKFPKEVASGVWPTVTTNTAWWRGRYVVPTGEARPGVRTPNVFWAEPVEAQEGFAWLDYCVLVVYLGALV</sequence>
<dbReference type="PANTHER" id="PTHR46375:SF3">
    <property type="entry name" value="KELCH REPEAT AND BTB DOMAIN-CONTAINING PROTEIN 13"/>
    <property type="match status" value="1"/>
</dbReference>
<proteinExistence type="predicted"/>
<dbReference type="PANTHER" id="PTHR46375">
    <property type="entry name" value="KELCH REPEAT AND BTB DOMAIN-CONTAINING PROTEIN 13-RELATED"/>
    <property type="match status" value="1"/>
</dbReference>
<dbReference type="AlphaFoldDB" id="X0V9N1"/>
<dbReference type="InterPro" id="IPR015915">
    <property type="entry name" value="Kelch-typ_b-propeller"/>
</dbReference>
<dbReference type="Pfam" id="PF01344">
    <property type="entry name" value="Kelch_1"/>
    <property type="match status" value="1"/>
</dbReference>
<gene>
    <name evidence="1" type="ORF">S01H1_44663</name>
</gene>
<evidence type="ECO:0000313" key="1">
    <source>
        <dbReference type="EMBL" id="GAG09193.1"/>
    </source>
</evidence>
<name>X0V9N1_9ZZZZ</name>